<feature type="region of interest" description="Disordered" evidence="1">
    <location>
        <begin position="20"/>
        <end position="56"/>
    </location>
</feature>
<feature type="compositionally biased region" description="Basic and acidic residues" evidence="1">
    <location>
        <begin position="20"/>
        <end position="37"/>
    </location>
</feature>
<organism evidence="2 3">
    <name type="scientific">Paratrimastix pyriformis</name>
    <dbReference type="NCBI Taxonomy" id="342808"/>
    <lineage>
        <taxon>Eukaryota</taxon>
        <taxon>Metamonada</taxon>
        <taxon>Preaxostyla</taxon>
        <taxon>Paratrimastigidae</taxon>
        <taxon>Paratrimastix</taxon>
    </lineage>
</organism>
<feature type="compositionally biased region" description="Pro residues" evidence="1">
    <location>
        <begin position="38"/>
        <end position="53"/>
    </location>
</feature>
<accession>A0ABQ8U5C1</accession>
<evidence type="ECO:0000313" key="2">
    <source>
        <dbReference type="EMBL" id="KAJ4452509.1"/>
    </source>
</evidence>
<sequence length="200" mass="21811">MHQKQGRVSLEKAIAWIQSPDDRPGERCPFRMKEGEARPPPGWRRPPPQPQTPRPHTRLWPWTVDWSIDSPRGVVLAVFLNLNFEFDGALLLWVGSARFLGMLASAPFPLAFEFLNFAERLALEAGLALGAMRWTWLWGQAGHQALPPACRVGLGADGGAGEGEEEPFLPGRRSGRHTAESAPAALVEGLLLLGPKAAAG</sequence>
<evidence type="ECO:0000313" key="3">
    <source>
        <dbReference type="Proteomes" id="UP001141327"/>
    </source>
</evidence>
<name>A0ABQ8U5C1_9EUKA</name>
<gene>
    <name evidence="2" type="ORF">PAPYR_13310</name>
</gene>
<reference evidence="2" key="1">
    <citation type="journal article" date="2022" name="bioRxiv">
        <title>Genomics of Preaxostyla Flagellates Illuminates Evolutionary Transitions and the Path Towards Mitochondrial Loss.</title>
        <authorList>
            <person name="Novak L.V.F."/>
            <person name="Treitli S.C."/>
            <person name="Pyrih J."/>
            <person name="Halakuc P."/>
            <person name="Pipaliya S.V."/>
            <person name="Vacek V."/>
            <person name="Brzon O."/>
            <person name="Soukal P."/>
            <person name="Eme L."/>
            <person name="Dacks J.B."/>
            <person name="Karnkowska A."/>
            <person name="Elias M."/>
            <person name="Hampl V."/>
        </authorList>
    </citation>
    <scope>NUCLEOTIDE SEQUENCE</scope>
    <source>
        <strain evidence="2">RCP-MX</strain>
    </source>
</reference>
<dbReference type="Proteomes" id="UP001141327">
    <property type="component" value="Unassembled WGS sequence"/>
</dbReference>
<proteinExistence type="predicted"/>
<keyword evidence="3" id="KW-1185">Reference proteome</keyword>
<dbReference type="EMBL" id="JAPMOS010000479">
    <property type="protein sequence ID" value="KAJ4452509.1"/>
    <property type="molecule type" value="Genomic_DNA"/>
</dbReference>
<protein>
    <submittedName>
        <fullName evidence="2">Uncharacterized protein</fullName>
    </submittedName>
</protein>
<comment type="caution">
    <text evidence="2">The sequence shown here is derived from an EMBL/GenBank/DDBJ whole genome shotgun (WGS) entry which is preliminary data.</text>
</comment>
<evidence type="ECO:0000256" key="1">
    <source>
        <dbReference type="SAM" id="MobiDB-lite"/>
    </source>
</evidence>